<dbReference type="WBParaSite" id="Csp11.Scaffold629.g8111.t1">
    <property type="protein sequence ID" value="Csp11.Scaffold629.g8111.t1"/>
    <property type="gene ID" value="Csp11.Scaffold629.g8111"/>
</dbReference>
<evidence type="ECO:0000313" key="3">
    <source>
        <dbReference type="WBParaSite" id="Csp11.Scaffold629.g8111.t1"/>
    </source>
</evidence>
<protein>
    <submittedName>
        <fullName evidence="3">Enkurin domain-containing protein</fullName>
    </submittedName>
</protein>
<organism evidence="2 3">
    <name type="scientific">Caenorhabditis tropicalis</name>
    <dbReference type="NCBI Taxonomy" id="1561998"/>
    <lineage>
        <taxon>Eukaryota</taxon>
        <taxon>Metazoa</taxon>
        <taxon>Ecdysozoa</taxon>
        <taxon>Nematoda</taxon>
        <taxon>Chromadorea</taxon>
        <taxon>Rhabditida</taxon>
        <taxon>Rhabditina</taxon>
        <taxon>Rhabditomorpha</taxon>
        <taxon>Rhabditoidea</taxon>
        <taxon>Rhabditidae</taxon>
        <taxon>Peloderinae</taxon>
        <taxon>Caenorhabditis</taxon>
    </lineage>
</organism>
<dbReference type="AlphaFoldDB" id="A0A1I7UD21"/>
<reference evidence="3" key="1">
    <citation type="submission" date="2016-11" db="UniProtKB">
        <authorList>
            <consortium name="WormBaseParasite"/>
        </authorList>
    </citation>
    <scope>IDENTIFICATION</scope>
</reference>
<keyword evidence="2" id="KW-1185">Reference proteome</keyword>
<name>A0A1I7UD21_9PELO</name>
<feature type="region of interest" description="Disordered" evidence="1">
    <location>
        <begin position="92"/>
        <end position="118"/>
    </location>
</feature>
<evidence type="ECO:0000313" key="2">
    <source>
        <dbReference type="Proteomes" id="UP000095282"/>
    </source>
</evidence>
<accession>A0A1I7UD21</accession>
<dbReference type="Proteomes" id="UP000095282">
    <property type="component" value="Unplaced"/>
</dbReference>
<feature type="compositionally biased region" description="Basic and acidic residues" evidence="1">
    <location>
        <begin position="92"/>
        <end position="103"/>
    </location>
</feature>
<evidence type="ECO:0000256" key="1">
    <source>
        <dbReference type="SAM" id="MobiDB-lite"/>
    </source>
</evidence>
<proteinExistence type="predicted"/>
<sequence>MPNEIKEMTQEEKEAKEKAFLRKLDDDMDSILAGKDCKYPKLADCSRELKIQLAEYHTMPEEEMTARRQQLFDQLREVMGIKSVREEMPESYWKKSTESEQKKKAGPSNFFMEVEPLW</sequence>